<dbReference type="OrthoDB" id="5019413at2"/>
<sequence>MAAVAKVLITGMSGTGKSSALERLATFGHRVVDTDDPGWREYRPHPHPTDDAHRGEWLWVEERMTALLDEADGRSLFVQGCVRNQGRWYDRFDAIVLLSAPLDVLLERVARRTTNPYGKTAVERAMIAADHAEVLPLLRAGCTHELDATRPLDDVVADLDALAR</sequence>
<name>A0A175RZQ8_9MICO</name>
<dbReference type="Gene3D" id="3.40.50.300">
    <property type="entry name" value="P-loop containing nucleotide triphosphate hydrolases"/>
    <property type="match status" value="1"/>
</dbReference>
<evidence type="ECO:0008006" key="3">
    <source>
        <dbReference type="Google" id="ProtNLM"/>
    </source>
</evidence>
<dbReference type="PATRIC" id="fig|33881.3.peg.971"/>
<proteinExistence type="predicted"/>
<dbReference type="SUPFAM" id="SSF52540">
    <property type="entry name" value="P-loop containing nucleoside triphosphate hydrolases"/>
    <property type="match status" value="1"/>
</dbReference>
<gene>
    <name evidence="1" type="ORF">NS184_03530</name>
</gene>
<dbReference type="Pfam" id="PF13238">
    <property type="entry name" value="AAA_18"/>
    <property type="match status" value="1"/>
</dbReference>
<dbReference type="Proteomes" id="UP000078252">
    <property type="component" value="Unassembled WGS sequence"/>
</dbReference>
<evidence type="ECO:0000313" key="1">
    <source>
        <dbReference type="EMBL" id="KTR09131.1"/>
    </source>
</evidence>
<dbReference type="AlphaFoldDB" id="A0A175RZQ8"/>
<organism evidence="1 2">
    <name type="scientific">Curtobacterium luteum</name>
    <dbReference type="NCBI Taxonomy" id="33881"/>
    <lineage>
        <taxon>Bacteria</taxon>
        <taxon>Bacillati</taxon>
        <taxon>Actinomycetota</taxon>
        <taxon>Actinomycetes</taxon>
        <taxon>Micrococcales</taxon>
        <taxon>Microbacteriaceae</taxon>
        <taxon>Curtobacterium</taxon>
    </lineage>
</organism>
<dbReference type="InterPro" id="IPR027417">
    <property type="entry name" value="P-loop_NTPase"/>
</dbReference>
<dbReference type="STRING" id="33881.NS184_03530"/>
<comment type="caution">
    <text evidence="1">The sequence shown here is derived from an EMBL/GenBank/DDBJ whole genome shotgun (WGS) entry which is preliminary data.</text>
</comment>
<accession>A0A175RZQ8</accession>
<dbReference type="RefSeq" id="WP_058724822.1">
    <property type="nucleotide sequence ID" value="NZ_LDQC01000022.1"/>
</dbReference>
<dbReference type="EMBL" id="LDQC01000022">
    <property type="protein sequence ID" value="KTR09131.1"/>
    <property type="molecule type" value="Genomic_DNA"/>
</dbReference>
<protein>
    <recommendedName>
        <fullName evidence="3">Shikimate kinase</fullName>
    </recommendedName>
</protein>
<reference evidence="1 2" key="1">
    <citation type="journal article" date="2016" name="Front. Microbiol.">
        <title>Genomic Resource of Rice Seed Associated Bacteria.</title>
        <authorList>
            <person name="Midha S."/>
            <person name="Bansal K."/>
            <person name="Sharma S."/>
            <person name="Kumar N."/>
            <person name="Patil P.P."/>
            <person name="Chaudhry V."/>
            <person name="Patil P.B."/>
        </authorList>
    </citation>
    <scope>NUCLEOTIDE SEQUENCE [LARGE SCALE GENOMIC DNA]</scope>
    <source>
        <strain evidence="1 2">NS184</strain>
    </source>
</reference>
<evidence type="ECO:0000313" key="2">
    <source>
        <dbReference type="Proteomes" id="UP000078252"/>
    </source>
</evidence>